<dbReference type="GeneID" id="57876415"/>
<dbReference type="RefSeq" id="WP_012915618.1">
    <property type="nucleotide sequence ID" value="NC_013722.1"/>
</dbReference>
<accession>D2UCT7</accession>
<keyword evidence="6 7" id="KW-0030">Aminoacyl-tRNA synthetase</keyword>
<feature type="short sequence motif" description="'KMSKS' region" evidence="7">
    <location>
        <begin position="229"/>
        <end position="233"/>
    </location>
</feature>
<dbReference type="EMBL" id="FP565176">
    <property type="protein sequence ID" value="CBA15614.1"/>
    <property type="molecule type" value="Genomic_DNA"/>
</dbReference>
<dbReference type="GO" id="GO:0008270">
    <property type="term" value="F:zinc ion binding"/>
    <property type="evidence" value="ECO:0007669"/>
    <property type="project" value="InterPro"/>
</dbReference>
<keyword evidence="5 7" id="KW-0067">ATP-binding</keyword>
<evidence type="ECO:0000256" key="1">
    <source>
        <dbReference type="ARBA" id="ARBA00022598"/>
    </source>
</evidence>
<keyword evidence="1 7" id="KW-0436">Ligase</keyword>
<evidence type="ECO:0000256" key="2">
    <source>
        <dbReference type="ARBA" id="ARBA00022723"/>
    </source>
</evidence>
<dbReference type="Proteomes" id="UP000001890">
    <property type="component" value="Chromosome"/>
</dbReference>
<evidence type="ECO:0000256" key="8">
    <source>
        <dbReference type="RuleBase" id="RU363037"/>
    </source>
</evidence>
<dbReference type="PANTHER" id="PTHR43311:SF1">
    <property type="entry name" value="GLUTAMYL-Q TRNA(ASP) SYNTHETASE"/>
    <property type="match status" value="1"/>
</dbReference>
<dbReference type="InterPro" id="IPR049940">
    <property type="entry name" value="GluQ/Sye"/>
</dbReference>
<feature type="domain" description="Glutamyl/glutaminyl-tRNA synthetase class Ib catalytic" evidence="9">
    <location>
        <begin position="7"/>
        <end position="236"/>
    </location>
</feature>
<dbReference type="Pfam" id="PF00749">
    <property type="entry name" value="tRNA-synt_1c"/>
    <property type="match status" value="1"/>
</dbReference>
<evidence type="ECO:0000256" key="5">
    <source>
        <dbReference type="ARBA" id="ARBA00022840"/>
    </source>
</evidence>
<dbReference type="GO" id="GO:0005829">
    <property type="term" value="C:cytosol"/>
    <property type="evidence" value="ECO:0007669"/>
    <property type="project" value="TreeGrafter"/>
</dbReference>
<evidence type="ECO:0000259" key="9">
    <source>
        <dbReference type="Pfam" id="PF00749"/>
    </source>
</evidence>
<keyword evidence="2" id="KW-0479">Metal-binding</keyword>
<feature type="binding site" evidence="7">
    <location>
        <position position="232"/>
    </location>
    <ligand>
        <name>ATP</name>
        <dbReference type="ChEBI" id="CHEBI:30616"/>
    </ligand>
</feature>
<sequence>MSSSLYRGRFAPSPTGPLHLGSLLAAFGSWLLARHAGGEWLLRIEDVDRQRIIPGAAERQLASLRACGLEPDGPVLRQSERETAYQGALQQLRQSGQAFACSCSRSDLAAQGGVHHRCVATQTRPRPALRLRVAPGTASVVAFDDGLRGTLTQDVHAEVGDVVLLRADGCWAYQLAVVVDDAAQGITDVVRGADLLDSTPRQILLQRALGLPTPRYLHLPLLLGADGRKLSKSDAALPLDDADPLPALRLVWAALGQAPAVLAGIGEVSALLTAAQRAFDPAQLPTQEFLTREMYFKHPQRPKG</sequence>
<evidence type="ECO:0000256" key="6">
    <source>
        <dbReference type="ARBA" id="ARBA00023146"/>
    </source>
</evidence>
<dbReference type="GO" id="GO:0006424">
    <property type="term" value="P:glutamyl-tRNA aminoacylation"/>
    <property type="evidence" value="ECO:0007669"/>
    <property type="project" value="InterPro"/>
</dbReference>
<reference evidence="10 11" key="1">
    <citation type="journal article" date="2009" name="BMC Genomics">
        <title>The complete genome sequence of Xanthomonas albilineans provides new insights into the reductive genome evolution of the xylem-limited Xanthomonadaceae.</title>
        <authorList>
            <person name="Pieretti I."/>
            <person name="Royer M."/>
            <person name="Barbe V."/>
            <person name="Carrere S."/>
            <person name="Koebnik R."/>
            <person name="Cociancich S."/>
            <person name="Couloux A."/>
            <person name="Darrasse A."/>
            <person name="Gouzy J."/>
            <person name="Jacques M.A."/>
            <person name="Lauber E."/>
            <person name="Manceau C."/>
            <person name="Mangenot S."/>
            <person name="Poussier S."/>
            <person name="Segurens B."/>
            <person name="Szurek B."/>
            <person name="Verdier V."/>
            <person name="Arlat M."/>
            <person name="Rott P."/>
        </authorList>
    </citation>
    <scope>NUCLEOTIDE SEQUENCE [LARGE SCALE GENOMIC DNA]</scope>
    <source>
        <strain evidence="11">GPE PC73 / CFBP 7063</strain>
    </source>
</reference>
<dbReference type="STRING" id="380358.XALC_1099"/>
<dbReference type="KEGG" id="xal:XALC_1099"/>
<dbReference type="OrthoDB" id="9807503at2"/>
<dbReference type="eggNOG" id="COG0008">
    <property type="taxonomic scope" value="Bacteria"/>
</dbReference>
<dbReference type="EC" id="6.1.1.-" evidence="7"/>
<comment type="function">
    <text evidence="7">Catalyzes the tRNA-independent activation of glutamate in presence of ATP and the subsequent transfer of glutamate onto a tRNA(Asp). Glutamate is transferred on the 2-amino-5-(4,5-dihydroxy-2-cyclopenten-1-yl) moiety of the queuosine in the wobble position of the QUC anticodon.</text>
</comment>
<keyword evidence="8" id="KW-0648">Protein biosynthesis</keyword>
<feature type="binding site" evidence="7">
    <location>
        <begin position="9"/>
        <end position="13"/>
    </location>
    <ligand>
        <name>L-glutamate</name>
        <dbReference type="ChEBI" id="CHEBI:29985"/>
    </ligand>
</feature>
<feature type="binding site" evidence="7">
    <location>
        <position position="191"/>
    </location>
    <ligand>
        <name>L-glutamate</name>
        <dbReference type="ChEBI" id="CHEBI:29985"/>
    </ligand>
</feature>
<dbReference type="InterPro" id="IPR020058">
    <property type="entry name" value="Glu/Gln-tRNA-synth_Ib_cat-dom"/>
</dbReference>
<proteinExistence type="inferred from homology"/>
<evidence type="ECO:0000256" key="4">
    <source>
        <dbReference type="ARBA" id="ARBA00022833"/>
    </source>
</evidence>
<dbReference type="NCBIfam" id="NF004314">
    <property type="entry name" value="PRK05710.1-3"/>
    <property type="match status" value="1"/>
</dbReference>
<evidence type="ECO:0000313" key="11">
    <source>
        <dbReference type="Proteomes" id="UP000001890"/>
    </source>
</evidence>
<dbReference type="InterPro" id="IPR022380">
    <property type="entry name" value="Glu-Q_tRNA(Asp)_Synthase"/>
</dbReference>
<comment type="caution">
    <text evidence="7">Lacks conserved residue(s) required for the propagation of feature annotation.</text>
</comment>
<evidence type="ECO:0000256" key="7">
    <source>
        <dbReference type="HAMAP-Rule" id="MF_01428"/>
    </source>
</evidence>
<protein>
    <recommendedName>
        <fullName evidence="7">Glutamyl-Q tRNA(Asp) synthetase</fullName>
        <shortName evidence="7">Glu-Q-RSs</shortName>
        <ecNumber evidence="7">6.1.1.-</ecNumber>
    </recommendedName>
</protein>
<dbReference type="InterPro" id="IPR014729">
    <property type="entry name" value="Rossmann-like_a/b/a_fold"/>
</dbReference>
<gene>
    <name evidence="7 10" type="primary">gluQ</name>
    <name evidence="10" type="ordered locus">XALc_1099</name>
</gene>
<dbReference type="GO" id="GO:0005524">
    <property type="term" value="F:ATP binding"/>
    <property type="evidence" value="ECO:0007669"/>
    <property type="project" value="UniProtKB-KW"/>
</dbReference>
<feature type="binding site" evidence="7">
    <location>
        <position position="173"/>
    </location>
    <ligand>
        <name>L-glutamate</name>
        <dbReference type="ChEBI" id="CHEBI:29985"/>
    </ligand>
</feature>
<dbReference type="NCBIfam" id="TIGR03838">
    <property type="entry name" value="queuosine_YadB"/>
    <property type="match status" value="1"/>
</dbReference>
<dbReference type="HAMAP" id="MF_01428">
    <property type="entry name" value="Glu_Q_tRNA_synth"/>
    <property type="match status" value="1"/>
</dbReference>
<evidence type="ECO:0000313" key="10">
    <source>
        <dbReference type="EMBL" id="CBA15614.1"/>
    </source>
</evidence>
<dbReference type="PANTHER" id="PTHR43311">
    <property type="entry name" value="GLUTAMATE--TRNA LIGASE"/>
    <property type="match status" value="1"/>
</dbReference>
<keyword evidence="3 7" id="KW-0547">Nucleotide-binding</keyword>
<dbReference type="Gene3D" id="3.40.50.620">
    <property type="entry name" value="HUPs"/>
    <property type="match status" value="1"/>
</dbReference>
<dbReference type="SUPFAM" id="SSF52374">
    <property type="entry name" value="Nucleotidylyl transferase"/>
    <property type="match status" value="1"/>
</dbReference>
<comment type="similarity">
    <text evidence="7">Belongs to the class-I aminoacyl-tRNA synthetase family. GluQ subfamily.</text>
</comment>
<keyword evidence="11" id="KW-1185">Reference proteome</keyword>
<feature type="short sequence motif" description="'HIGH' region" evidence="7">
    <location>
        <begin position="12"/>
        <end position="22"/>
    </location>
</feature>
<evidence type="ECO:0000256" key="3">
    <source>
        <dbReference type="ARBA" id="ARBA00022741"/>
    </source>
</evidence>
<dbReference type="GO" id="GO:0006400">
    <property type="term" value="P:tRNA modification"/>
    <property type="evidence" value="ECO:0007669"/>
    <property type="project" value="InterPro"/>
</dbReference>
<dbReference type="PATRIC" id="fig|29447.3.peg.1097"/>
<name>D2UCT7_XANAP</name>
<dbReference type="InterPro" id="IPR000924">
    <property type="entry name" value="Glu/Gln-tRNA-synth"/>
</dbReference>
<dbReference type="GO" id="GO:0004818">
    <property type="term" value="F:glutamate-tRNA ligase activity"/>
    <property type="evidence" value="ECO:0007669"/>
    <property type="project" value="TreeGrafter"/>
</dbReference>
<keyword evidence="4" id="KW-0862">Zinc</keyword>
<dbReference type="AlphaFoldDB" id="D2UCT7"/>
<organism evidence="10 11">
    <name type="scientific">Xanthomonas albilineans (strain GPE PC73 / CFBP 7063)</name>
    <dbReference type="NCBI Taxonomy" id="380358"/>
    <lineage>
        <taxon>Bacteria</taxon>
        <taxon>Pseudomonadati</taxon>
        <taxon>Pseudomonadota</taxon>
        <taxon>Gammaproteobacteria</taxon>
        <taxon>Lysobacterales</taxon>
        <taxon>Lysobacteraceae</taxon>
        <taxon>Xanthomonas</taxon>
    </lineage>
</organism>
<dbReference type="PRINTS" id="PR00987">
    <property type="entry name" value="TRNASYNTHGLU"/>
</dbReference>
<feature type="binding site" evidence="7">
    <location>
        <position position="45"/>
    </location>
    <ligand>
        <name>L-glutamate</name>
        <dbReference type="ChEBI" id="CHEBI:29985"/>
    </ligand>
</feature>